<comment type="pathway">
    <text evidence="1">Cofactor biosynthesis; pyrroloquinoline quinone biosynthesis.</text>
</comment>
<reference evidence="6" key="1">
    <citation type="submission" date="2018-09" db="EMBL/GenBank/DDBJ databases">
        <title>Paracoccus onubensis nov. sp. a moderate halophilic bacterium isolated from Gruta de las Maravillas (Aracena, Spain).</title>
        <authorList>
            <person name="Jurado V."/>
            <person name="Gutierrez-Patricio S."/>
            <person name="Gonzalez-Pimentel J.L."/>
            <person name="Miller A.Z."/>
            <person name="Laiz L."/>
            <person name="Saiz-Jimenez C."/>
        </authorList>
    </citation>
    <scope>NUCLEOTIDE SEQUENCE [LARGE SCALE GENOMIC DNA]</scope>
    <source>
        <strain evidence="6">DSM 26381</strain>
    </source>
</reference>
<dbReference type="GO" id="GO:0048038">
    <property type="term" value="F:quinone binding"/>
    <property type="evidence" value="ECO:0007669"/>
    <property type="project" value="InterPro"/>
</dbReference>
<name>A0A419A083_9RHOB</name>
<dbReference type="Proteomes" id="UP000283587">
    <property type="component" value="Unassembled WGS sequence"/>
</dbReference>
<evidence type="ECO:0000256" key="3">
    <source>
        <dbReference type="ARBA" id="ARBA00022905"/>
    </source>
</evidence>
<protein>
    <submittedName>
        <fullName evidence="5">Pyrroloquinoline quinone biosynthesis peptide chaperone PqqD</fullName>
    </submittedName>
</protein>
<dbReference type="NCBIfam" id="TIGR03859">
    <property type="entry name" value="PQQ_PqqD"/>
    <property type="match status" value="1"/>
</dbReference>
<keyword evidence="3" id="KW-0884">PQQ biosynthesis</keyword>
<dbReference type="UniPathway" id="UPA00539"/>
<evidence type="ECO:0000256" key="4">
    <source>
        <dbReference type="SAM" id="MobiDB-lite"/>
    </source>
</evidence>
<dbReference type="InterPro" id="IPR041881">
    <property type="entry name" value="PqqD_sf"/>
</dbReference>
<gene>
    <name evidence="5" type="primary">pqqD</name>
    <name evidence="5" type="ORF">D3P05_18480</name>
</gene>
<dbReference type="RefSeq" id="WP_119900273.1">
    <property type="nucleotide sequence ID" value="NZ_QNRC01000007.1"/>
</dbReference>
<evidence type="ECO:0000313" key="5">
    <source>
        <dbReference type="EMBL" id="RJL06227.1"/>
    </source>
</evidence>
<sequence length="119" mass="13099">MTVQPAIPRPATAQSRPQPTARPAPLIGSDDIPYLPRGVRLADDRVRGIRVLQAPERALQLDPIGDAILSELDGNRSMAAIVSDLAARYHAPRDQIAGDVRDFLTGLIERRMVFLRKQP</sequence>
<comment type="caution">
    <text evidence="5">The sequence shown here is derived from an EMBL/GenBank/DDBJ whole genome shotgun (WGS) entry which is preliminary data.</text>
</comment>
<dbReference type="AlphaFoldDB" id="A0A419A083"/>
<organism evidence="5 6">
    <name type="scientific">Paracoccus siganidrum</name>
    <dbReference type="NCBI Taxonomy" id="1276757"/>
    <lineage>
        <taxon>Bacteria</taxon>
        <taxon>Pseudomonadati</taxon>
        <taxon>Pseudomonadota</taxon>
        <taxon>Alphaproteobacteria</taxon>
        <taxon>Rhodobacterales</taxon>
        <taxon>Paracoccaceae</taxon>
        <taxon>Paracoccus</taxon>
    </lineage>
</organism>
<proteinExistence type="predicted"/>
<dbReference type="InterPro" id="IPR008792">
    <property type="entry name" value="PQQD"/>
</dbReference>
<evidence type="ECO:0000256" key="2">
    <source>
        <dbReference type="ARBA" id="ARBA00011741"/>
    </source>
</evidence>
<feature type="region of interest" description="Disordered" evidence="4">
    <location>
        <begin position="1"/>
        <end position="29"/>
    </location>
</feature>
<dbReference type="GO" id="GO:0018189">
    <property type="term" value="P:pyrroloquinoline quinone biosynthetic process"/>
    <property type="evidence" value="ECO:0007669"/>
    <property type="project" value="UniProtKB-UniPathway"/>
</dbReference>
<accession>A0A419A083</accession>
<dbReference type="Pfam" id="PF05402">
    <property type="entry name" value="PqqD"/>
    <property type="match status" value="1"/>
</dbReference>
<dbReference type="OrthoDB" id="7995890at2"/>
<keyword evidence="6" id="KW-1185">Reference proteome</keyword>
<evidence type="ECO:0000256" key="1">
    <source>
        <dbReference type="ARBA" id="ARBA00004886"/>
    </source>
</evidence>
<dbReference type="EMBL" id="QZEW01000099">
    <property type="protein sequence ID" value="RJL06227.1"/>
    <property type="molecule type" value="Genomic_DNA"/>
</dbReference>
<comment type="subunit">
    <text evidence="2">Monomer. Interacts with PqqE.</text>
</comment>
<dbReference type="Gene3D" id="1.10.10.1150">
    <property type="entry name" value="Coenzyme PQQ synthesis protein D (PqqD)"/>
    <property type="match status" value="1"/>
</dbReference>
<evidence type="ECO:0000313" key="6">
    <source>
        <dbReference type="Proteomes" id="UP000283587"/>
    </source>
</evidence>
<dbReference type="InterPro" id="IPR022479">
    <property type="entry name" value="PqqD_bac"/>
</dbReference>